<dbReference type="Proteomes" id="UP000284417">
    <property type="component" value="Unassembled WGS sequence"/>
</dbReference>
<reference evidence="8 9" key="3">
    <citation type="journal article" date="2019" name="Nat. Med.">
        <title>A library of human gut bacterial isolates paired with longitudinal multiomics data enables mechanistic microbiome research.</title>
        <authorList>
            <person name="Poyet M."/>
            <person name="Groussin M."/>
            <person name="Gibbons S.M."/>
            <person name="Avila-Pacheco J."/>
            <person name="Jiang X."/>
            <person name="Kearney S.M."/>
            <person name="Perrotta A.R."/>
            <person name="Berdy B."/>
            <person name="Zhao S."/>
            <person name="Lieberman T.D."/>
            <person name="Swanson P.K."/>
            <person name="Smith M."/>
            <person name="Roesemann S."/>
            <person name="Alexander J.E."/>
            <person name="Rich S.A."/>
            <person name="Livny J."/>
            <person name="Vlamakis H."/>
            <person name="Clish C."/>
            <person name="Bullock K."/>
            <person name="Deik A."/>
            <person name="Scott J."/>
            <person name="Pierce K.A."/>
            <person name="Xavier R.J."/>
            <person name="Alm E.J."/>
        </authorList>
    </citation>
    <scope>NUCLEOTIDE SEQUENCE [LARGE SCALE GENOMIC DNA]</scope>
    <source>
        <strain evidence="3 8">BIOML-A7</strain>
        <strain evidence="2 9">BIOML-A73</strain>
    </source>
</reference>
<feature type="domain" description="ATPase AAA-type core" evidence="1">
    <location>
        <begin position="47"/>
        <end position="141"/>
    </location>
</feature>
<dbReference type="EMBL" id="FOUM01000047">
    <property type="protein sequence ID" value="SFN79796.1"/>
    <property type="molecule type" value="Genomic_DNA"/>
</dbReference>
<dbReference type="EMBL" id="QROC01000020">
    <property type="protein sequence ID" value="RHK93968.1"/>
    <property type="molecule type" value="Genomic_DNA"/>
</dbReference>
<reference evidence="4 7" key="2">
    <citation type="submission" date="2018-08" db="EMBL/GenBank/DDBJ databases">
        <title>A genome reference for cultivated species of the human gut microbiota.</title>
        <authorList>
            <person name="Zou Y."/>
            <person name="Xue W."/>
            <person name="Luo G."/>
        </authorList>
    </citation>
    <scope>NUCLEOTIDE SEQUENCE [LARGE SCALE GENOMIC DNA]</scope>
    <source>
        <strain evidence="4 7">AF39-6AC</strain>
    </source>
</reference>
<evidence type="ECO:0000313" key="6">
    <source>
        <dbReference type="Proteomes" id="UP000183766"/>
    </source>
</evidence>
<dbReference type="Proteomes" id="UP000471447">
    <property type="component" value="Unassembled WGS sequence"/>
</dbReference>
<protein>
    <submittedName>
        <fullName evidence="2">ATP-binding protein</fullName>
    </submittedName>
</protein>
<proteinExistence type="predicted"/>
<reference evidence="5 6" key="1">
    <citation type="submission" date="2016-10" db="EMBL/GenBank/DDBJ databases">
        <authorList>
            <person name="de Groot N.N."/>
        </authorList>
    </citation>
    <scope>NUCLEOTIDE SEQUENCE [LARGE SCALE GENOMIC DNA]</scope>
    <source>
        <strain evidence="5 6">NLAE-zl-C202</strain>
    </source>
</reference>
<organism evidence="5 6">
    <name type="scientific">Bacteroides xylanisolvens</name>
    <dbReference type="NCBI Taxonomy" id="371601"/>
    <lineage>
        <taxon>Bacteria</taxon>
        <taxon>Pseudomonadati</taxon>
        <taxon>Bacteroidota</taxon>
        <taxon>Bacteroidia</taxon>
        <taxon>Bacteroidales</taxon>
        <taxon>Bacteroidaceae</taxon>
        <taxon>Bacteroides</taxon>
    </lineage>
</organism>
<dbReference type="GO" id="GO:0005524">
    <property type="term" value="F:ATP binding"/>
    <property type="evidence" value="ECO:0007669"/>
    <property type="project" value="UniProtKB-KW"/>
</dbReference>
<keyword evidence="2" id="KW-0067">ATP-binding</keyword>
<dbReference type="EMBL" id="WDER01000052">
    <property type="protein sequence ID" value="KAB6080486.1"/>
    <property type="molecule type" value="Genomic_DNA"/>
</dbReference>
<accession>A0A1I5BYL8</accession>
<evidence type="ECO:0000313" key="5">
    <source>
        <dbReference type="EMBL" id="SFN79796.1"/>
    </source>
</evidence>
<dbReference type="Gene3D" id="3.40.50.300">
    <property type="entry name" value="P-loop containing nucleotide triphosphate hydrolases"/>
    <property type="match status" value="1"/>
</dbReference>
<dbReference type="Proteomes" id="UP000474077">
    <property type="component" value="Unassembled WGS sequence"/>
</dbReference>
<dbReference type="InterPro" id="IPR027417">
    <property type="entry name" value="P-loop_NTPase"/>
</dbReference>
<evidence type="ECO:0000313" key="4">
    <source>
        <dbReference type="EMBL" id="RHK93968.1"/>
    </source>
</evidence>
<dbReference type="SUPFAM" id="SSF52540">
    <property type="entry name" value="P-loop containing nucleoside triphosphate hydrolases"/>
    <property type="match status" value="1"/>
</dbReference>
<sequence length="403" mass="46038">MILEFKFRNFRSAKDWQILSFEASADKISEEYYCTTINDTKVLKLGILYGANASGKTNVLLALDFIRKIAISPKINKMQPIGFTPFLLDDTTKKECGVFELTFFVNNMKHLYYLEVDNSAVLKETLKYYPGKQPAEIFSRETINGITHIRLGSKVKLNVAEQEKLQVNTLSNMSVVSAYATANFMFPELERVYNYFLKQWLPILLPQTDLKTWTTGEMEAEKENKSFLLDLLHRADFNISGFDVQQNEKNKKDTDLIFEHTIVANGTSSVHYLPDILESAGTMRYYGLGTILNILLERNAIIPVDELENSLHPDLFAHFINLFLVNSTYSQLIFSTHNLQSLDTEDLRKDVVWFTEKKDDGSTDLFSLDDFNIRNGVSFLNAYNAGKFGAKPTLGGIFIPKKR</sequence>
<dbReference type="AlphaFoldDB" id="A0A1I5BYL8"/>
<evidence type="ECO:0000313" key="2">
    <source>
        <dbReference type="EMBL" id="KAB6080486.1"/>
    </source>
</evidence>
<dbReference type="PANTHER" id="PTHR40396">
    <property type="entry name" value="ATPASE-LIKE PROTEIN"/>
    <property type="match status" value="1"/>
</dbReference>
<dbReference type="InterPro" id="IPR003959">
    <property type="entry name" value="ATPase_AAA_core"/>
</dbReference>
<dbReference type="Proteomes" id="UP000183766">
    <property type="component" value="Unassembled WGS sequence"/>
</dbReference>
<dbReference type="GO" id="GO:0016887">
    <property type="term" value="F:ATP hydrolysis activity"/>
    <property type="evidence" value="ECO:0007669"/>
    <property type="project" value="InterPro"/>
</dbReference>
<feature type="domain" description="ATPase AAA-type core" evidence="1">
    <location>
        <begin position="228"/>
        <end position="342"/>
    </location>
</feature>
<dbReference type="RefSeq" id="WP_074911207.1">
    <property type="nucleotide sequence ID" value="NZ_AP031409.1"/>
</dbReference>
<gene>
    <name evidence="4" type="ORF">DW042_15245</name>
    <name evidence="2" type="ORF">GA560_16815</name>
    <name evidence="3" type="ORF">GAZ26_10750</name>
    <name evidence="5" type="ORF">SAMN05216250_14718</name>
</gene>
<dbReference type="EMBL" id="WDCG01000009">
    <property type="protein sequence ID" value="KAB6423749.1"/>
    <property type="molecule type" value="Genomic_DNA"/>
</dbReference>
<evidence type="ECO:0000313" key="9">
    <source>
        <dbReference type="Proteomes" id="UP000474077"/>
    </source>
</evidence>
<keyword evidence="2" id="KW-0547">Nucleotide-binding</keyword>
<dbReference type="PANTHER" id="PTHR40396:SF1">
    <property type="entry name" value="ATPASE AAA-TYPE CORE DOMAIN-CONTAINING PROTEIN"/>
    <property type="match status" value="1"/>
</dbReference>
<evidence type="ECO:0000313" key="7">
    <source>
        <dbReference type="Proteomes" id="UP000284417"/>
    </source>
</evidence>
<evidence type="ECO:0000313" key="8">
    <source>
        <dbReference type="Proteomes" id="UP000471447"/>
    </source>
</evidence>
<evidence type="ECO:0000259" key="1">
    <source>
        <dbReference type="Pfam" id="PF13304"/>
    </source>
</evidence>
<dbReference type="Pfam" id="PF13304">
    <property type="entry name" value="AAA_21"/>
    <property type="match status" value="2"/>
</dbReference>
<name>A0A1I5BYL8_9BACE</name>
<evidence type="ECO:0000313" key="3">
    <source>
        <dbReference type="EMBL" id="KAB6423749.1"/>
    </source>
</evidence>